<dbReference type="InterPro" id="IPR051606">
    <property type="entry name" value="Polyketide_Oxido-like"/>
</dbReference>
<accession>A0A2Z6QT20</accession>
<dbReference type="SUPFAM" id="SSF51735">
    <property type="entry name" value="NAD(P)-binding Rossmann-fold domains"/>
    <property type="match status" value="1"/>
</dbReference>
<proteinExistence type="inferred from homology"/>
<evidence type="ECO:0000313" key="3">
    <source>
        <dbReference type="EMBL" id="GBB91722.1"/>
    </source>
</evidence>
<dbReference type="EMBL" id="BLAL01000062">
    <property type="protein sequence ID" value="GES82789.1"/>
    <property type="molecule type" value="Genomic_DNA"/>
</dbReference>
<sequence length="264" mass="29893">MIKIQLPLTPSKKTRSHSVIKRAAHSSILPSTFPITLNLNFEDFTPSTMRGKHILVLGATGRLGTQVVNQALEASYHVTALVRSDSNLPFTRYQLRNPNLVIRVGSVLSRSDLDKVMEGQDAVINCIGPRLFNNNDIDICSRSQQYIIDSMIHNEVRRLIAVSLQGVGHSNPRLSSMQKFFGRLFSGKILDDKEIQENLIKKYSDKIDWTIVRPGKLFNGRLTHQWKLNDDLSYTKISRANVACFIMKELRSSAWLKQTLTINS</sequence>
<evidence type="ECO:0000313" key="5">
    <source>
        <dbReference type="Proteomes" id="UP000247702"/>
    </source>
</evidence>
<dbReference type="PANTHER" id="PTHR43355">
    <property type="entry name" value="FLAVIN REDUCTASE (NADPH)"/>
    <property type="match status" value="1"/>
</dbReference>
<reference evidence="3 5" key="1">
    <citation type="submission" date="2017-11" db="EMBL/GenBank/DDBJ databases">
        <title>The genome of Rhizophagus clarus HR1 reveals common genetic basis of auxotrophy among arbuscular mycorrhizal fungi.</title>
        <authorList>
            <person name="Kobayashi Y."/>
        </authorList>
    </citation>
    <scope>NUCLEOTIDE SEQUENCE [LARGE SCALE GENOMIC DNA]</scope>
    <source>
        <strain evidence="3 5">HR1</strain>
    </source>
</reference>
<dbReference type="Pfam" id="PF13460">
    <property type="entry name" value="NAD_binding_10"/>
    <property type="match status" value="1"/>
</dbReference>
<evidence type="ECO:0000256" key="1">
    <source>
        <dbReference type="ARBA" id="ARBA00038376"/>
    </source>
</evidence>
<feature type="domain" description="NAD(P)-binding" evidence="2">
    <location>
        <begin position="58"/>
        <end position="251"/>
    </location>
</feature>
<dbReference type="InterPro" id="IPR016040">
    <property type="entry name" value="NAD(P)-bd_dom"/>
</dbReference>
<comment type="caution">
    <text evidence="3">The sequence shown here is derived from an EMBL/GenBank/DDBJ whole genome shotgun (WGS) entry which is preliminary data.</text>
</comment>
<dbReference type="PANTHER" id="PTHR43355:SF2">
    <property type="entry name" value="FLAVIN REDUCTASE (NADPH)"/>
    <property type="match status" value="1"/>
</dbReference>
<evidence type="ECO:0000313" key="4">
    <source>
        <dbReference type="EMBL" id="GES82789.1"/>
    </source>
</evidence>
<dbReference type="GO" id="GO:0004074">
    <property type="term" value="F:biliverdin reductase [NAD(P)H] activity"/>
    <property type="evidence" value="ECO:0007669"/>
    <property type="project" value="TreeGrafter"/>
</dbReference>
<dbReference type="EMBL" id="BEXD01001013">
    <property type="protein sequence ID" value="GBB91722.1"/>
    <property type="molecule type" value="Genomic_DNA"/>
</dbReference>
<evidence type="ECO:0000259" key="2">
    <source>
        <dbReference type="Pfam" id="PF13460"/>
    </source>
</evidence>
<name>A0A2Z6QT20_9GLOM</name>
<dbReference type="OrthoDB" id="10254221at2759"/>
<dbReference type="InterPro" id="IPR036291">
    <property type="entry name" value="NAD(P)-bd_dom_sf"/>
</dbReference>
<dbReference type="STRING" id="94130.A0A2Z6QT20"/>
<keyword evidence="5" id="KW-1185">Reference proteome</keyword>
<dbReference type="AlphaFoldDB" id="A0A2Z6QT20"/>
<gene>
    <name evidence="4" type="ORF">RCL2_000997300</name>
    <name evidence="3" type="ORF">RclHR1_01910006</name>
</gene>
<organism evidence="3 5">
    <name type="scientific">Rhizophagus clarus</name>
    <dbReference type="NCBI Taxonomy" id="94130"/>
    <lineage>
        <taxon>Eukaryota</taxon>
        <taxon>Fungi</taxon>
        <taxon>Fungi incertae sedis</taxon>
        <taxon>Mucoromycota</taxon>
        <taxon>Glomeromycotina</taxon>
        <taxon>Glomeromycetes</taxon>
        <taxon>Glomerales</taxon>
        <taxon>Glomeraceae</taxon>
        <taxon>Rhizophagus</taxon>
    </lineage>
</organism>
<dbReference type="GO" id="GO:0042602">
    <property type="term" value="F:riboflavin reductase (NADPH) activity"/>
    <property type="evidence" value="ECO:0007669"/>
    <property type="project" value="TreeGrafter"/>
</dbReference>
<protein>
    <submittedName>
        <fullName evidence="4">SDR family oxidoreductase</fullName>
    </submittedName>
</protein>
<comment type="similarity">
    <text evidence="1">Belongs to the avfA family.</text>
</comment>
<dbReference type="Proteomes" id="UP000615446">
    <property type="component" value="Unassembled WGS sequence"/>
</dbReference>
<dbReference type="Proteomes" id="UP000247702">
    <property type="component" value="Unassembled WGS sequence"/>
</dbReference>
<dbReference type="Gene3D" id="3.40.50.720">
    <property type="entry name" value="NAD(P)-binding Rossmann-like Domain"/>
    <property type="match status" value="1"/>
</dbReference>
<reference evidence="4" key="2">
    <citation type="submission" date="2019-10" db="EMBL/GenBank/DDBJ databases">
        <title>Conservation and host-specific expression of non-tandemly repeated heterogenous ribosome RNA gene in arbuscular mycorrhizal fungi.</title>
        <authorList>
            <person name="Maeda T."/>
            <person name="Kobayashi Y."/>
            <person name="Nakagawa T."/>
            <person name="Ezawa T."/>
            <person name="Yamaguchi K."/>
            <person name="Bino T."/>
            <person name="Nishimoto Y."/>
            <person name="Shigenobu S."/>
            <person name="Kawaguchi M."/>
        </authorList>
    </citation>
    <scope>NUCLEOTIDE SEQUENCE</scope>
    <source>
        <strain evidence="4">HR1</strain>
    </source>
</reference>